<dbReference type="InterPro" id="IPR056770">
    <property type="entry name" value="Piezo_THU9_anchor"/>
</dbReference>
<evidence type="ECO:0000313" key="11">
    <source>
        <dbReference type="EMBL" id="KAJ3444272.1"/>
    </source>
</evidence>
<feature type="transmembrane region" description="Helical" evidence="7">
    <location>
        <begin position="1060"/>
        <end position="1079"/>
    </location>
</feature>
<feature type="transmembrane region" description="Helical" evidence="7">
    <location>
        <begin position="542"/>
        <end position="561"/>
    </location>
</feature>
<evidence type="ECO:0000256" key="6">
    <source>
        <dbReference type="SAM" id="MobiDB-lite"/>
    </source>
</evidence>
<dbReference type="Pfam" id="PF24874">
    <property type="entry name" value="Piezo_THU9_anchor"/>
    <property type="match status" value="1"/>
</dbReference>
<feature type="transmembrane region" description="Helical" evidence="7">
    <location>
        <begin position="1161"/>
        <end position="1182"/>
    </location>
</feature>
<feature type="compositionally biased region" description="Basic and acidic residues" evidence="6">
    <location>
        <begin position="18"/>
        <end position="54"/>
    </location>
</feature>
<feature type="transmembrane region" description="Helical" evidence="7">
    <location>
        <begin position="592"/>
        <end position="612"/>
    </location>
</feature>
<feature type="compositionally biased region" description="Basic and acidic residues" evidence="6">
    <location>
        <begin position="1829"/>
        <end position="1847"/>
    </location>
</feature>
<feature type="compositionally biased region" description="Basic residues" evidence="6">
    <location>
        <begin position="299"/>
        <end position="309"/>
    </location>
</feature>
<evidence type="ECO:0000259" key="9">
    <source>
        <dbReference type="Pfam" id="PF23188"/>
    </source>
</evidence>
<feature type="domain" description="Piezo non-specific cation channel cap" evidence="8">
    <location>
        <begin position="2244"/>
        <end position="2490"/>
    </location>
</feature>
<feature type="transmembrane region" description="Helical" evidence="7">
    <location>
        <begin position="1590"/>
        <end position="1616"/>
    </location>
</feature>
<proteinExistence type="inferred from homology"/>
<gene>
    <name evidence="11" type="ORF">M0812_10125</name>
</gene>
<feature type="transmembrane region" description="Helical" evidence="7">
    <location>
        <begin position="375"/>
        <end position="392"/>
    </location>
</feature>
<feature type="compositionally biased region" description="Basic and acidic residues" evidence="6">
    <location>
        <begin position="1787"/>
        <end position="1805"/>
    </location>
</feature>
<evidence type="ECO:0000256" key="7">
    <source>
        <dbReference type="SAM" id="Phobius"/>
    </source>
</evidence>
<feature type="transmembrane region" description="Helical" evidence="7">
    <location>
        <begin position="442"/>
        <end position="460"/>
    </location>
</feature>
<feature type="domain" description="Piezo THU9 and anchor" evidence="10">
    <location>
        <begin position="1952"/>
        <end position="2189"/>
    </location>
</feature>
<feature type="region of interest" description="Disordered" evidence="6">
    <location>
        <begin position="1509"/>
        <end position="1530"/>
    </location>
</feature>
<feature type="region of interest" description="Disordered" evidence="6">
    <location>
        <begin position="286"/>
        <end position="329"/>
    </location>
</feature>
<feature type="transmembrane region" description="Helical" evidence="7">
    <location>
        <begin position="567"/>
        <end position="585"/>
    </location>
</feature>
<feature type="compositionally biased region" description="Acidic residues" evidence="6">
    <location>
        <begin position="55"/>
        <end position="66"/>
    </location>
</feature>
<feature type="compositionally biased region" description="Acidic residues" evidence="6">
    <location>
        <begin position="1395"/>
        <end position="1410"/>
    </location>
</feature>
<dbReference type="GO" id="GO:0005261">
    <property type="term" value="F:monoatomic cation channel activity"/>
    <property type="evidence" value="ECO:0007669"/>
    <property type="project" value="TreeGrafter"/>
</dbReference>
<protein>
    <recommendedName>
        <fullName evidence="13">Piezo non-specific cation channel R-Ras-binding domain-containing protein</fullName>
    </recommendedName>
</protein>
<feature type="region of interest" description="Disordered" evidence="6">
    <location>
        <begin position="1379"/>
        <end position="1451"/>
    </location>
</feature>
<evidence type="ECO:0000256" key="5">
    <source>
        <dbReference type="ARBA" id="ARBA00023136"/>
    </source>
</evidence>
<feature type="compositionally biased region" description="Basic and acidic residues" evidence="6">
    <location>
        <begin position="1865"/>
        <end position="1876"/>
    </location>
</feature>
<dbReference type="Proteomes" id="UP001146793">
    <property type="component" value="Unassembled WGS sequence"/>
</dbReference>
<feature type="compositionally biased region" description="Low complexity" evidence="6">
    <location>
        <begin position="685"/>
        <end position="694"/>
    </location>
</feature>
<feature type="transmembrane region" description="Helical" evidence="7">
    <location>
        <begin position="350"/>
        <end position="369"/>
    </location>
</feature>
<evidence type="ECO:0000256" key="2">
    <source>
        <dbReference type="ARBA" id="ARBA00007821"/>
    </source>
</evidence>
<comment type="caution">
    <text evidence="11">The sequence shown here is derived from an EMBL/GenBank/DDBJ whole genome shotgun (WGS) entry which is preliminary data.</text>
</comment>
<feature type="compositionally biased region" description="Low complexity" evidence="6">
    <location>
        <begin position="310"/>
        <end position="324"/>
    </location>
</feature>
<feature type="transmembrane region" description="Helical" evidence="7">
    <location>
        <begin position="1651"/>
        <end position="1675"/>
    </location>
</feature>
<evidence type="ECO:0000256" key="4">
    <source>
        <dbReference type="ARBA" id="ARBA00022989"/>
    </source>
</evidence>
<organism evidence="11 12">
    <name type="scientific">Anaeramoeba flamelloides</name>
    <dbReference type="NCBI Taxonomy" id="1746091"/>
    <lineage>
        <taxon>Eukaryota</taxon>
        <taxon>Metamonada</taxon>
        <taxon>Anaeramoebidae</taxon>
        <taxon>Anaeramoeba</taxon>
    </lineage>
</organism>
<feature type="transmembrane region" description="Helical" evidence="7">
    <location>
        <begin position="971"/>
        <end position="999"/>
    </location>
</feature>
<feature type="compositionally biased region" description="Basic and acidic residues" evidence="6">
    <location>
        <begin position="90"/>
        <end position="99"/>
    </location>
</feature>
<feature type="compositionally biased region" description="Basic and acidic residues" evidence="6">
    <location>
        <begin position="67"/>
        <end position="76"/>
    </location>
</feature>
<dbReference type="InterPro" id="IPR031334">
    <property type="entry name" value="Piezo_cap_dom"/>
</dbReference>
<sequence>MIFTSVSSIFTEQIYNNRNKESENVIENEIEKEIEKEKEKRKENESENDIHENENESESEIENESENENKKEKEKEIELEEERKKKKKNVKESENETTKNNRPKKKMNKKLISLVQLIIFFVSICLLIFWISLNPCILTLPIWLVCGISVIFPFLFNYLISVISIYVLSIYLIQYIFNIDFGWDSSEILQDIGFTYFENSKFFFGFGIFTISFLFFQNRIINNFKKLKDNKDSNQIIIYENQNSESVDEFELDFEKQQNTDNDTTYTKGRLLSTDYSSDSEDIQWINPNLQNNKDNKNKMNKNKNKNKNNKNNNKSGNNSDSNSESYLKETNSKRSKKVKIQFFQIIRKIIIRFFFGYSYYLSLFIVVISSLNNITILNSVFMIFFVIFILSKKIARRYWIFLVIYSELVLLTMFLWNFSFISNNTHTESNFIYILGVYSDSNFSSFIFWNILITLFSIIQFHINQRYRQYELNYEKLLGLNNKKNKKKTTKAGLANKFNKLKKKMTIANMKQNDLFYDQEQANNLAELKIIKTFNKYYNQFFYQFGEHLSYIIILLFCIYTRVSLIHWFYLFITFICFLIHSIIHNSKKLIFFFYVLTISVGITVLARYSFQFDYINDKISNKFDTDSFYQDLGLIKYKENPWKIILPQSILLIYLVSQLTFMKNKSKLIKVNDNWVEDKAKNDNNIVNNSSNNDDDTDKDDTDSHEYDSKSDVDGNDEMKKKKKKKSLNFLNNFSDQTFNDLLSSETLQIMEEENLMKKIQIQFDHQKNLKRYIKFELSKFKFDINFDQMKKDLETVYKTQLPIFIEFIKRFIFLYSFQLYLFVCFFVSIYEPNLLNFIFLLFSIFTIILKSNIKKIWPIIFIYSCLIILTTYLYHFNYFSDYHDDKYLKYIGFEMSYVRREIKGTVWILITLRLAQQVNYYKKQYYPDDKKLTLFLEKENIEETETFELIINHTKNFFNNILLKFGMIIVNLTLLIVAFLNNSIFGILCIIILIILTTKKKLVNIKTYGLLIFLFSLTLLSRYLIILGFPPFIENVETSLSNDMLIWLDMKIEKSTYLTGDFFLIFFLSLTTKSWVLKKRELKLKYQKNQKKKNHQSLKKGSHEYMAFSSDDSNNSNHEKINYNVDYDFDDDKYSIENLNETPDEYYKFSNNSTTFESLFLSVASQIKLILIILIFLFAIPTKTLFNFVYVVFTMYFLNQLNKLTIKHYSKSYANLRNYLLFISFIYIFFTAPFIPTSEEKFSYRNIFGLNAVDPSDRFSLNGALSHIFIYLFISLLIKFSESKYFKGLLEYQTLDLKQVTMRSIQLKEKEFYQSEFQKMESTIAEKNRQNRYTMIRKKLDQLKNQEIESLNQDTQDQKNEELEKKKAKEKLKLEKKLSKKNDNNNQNGNDNDNDNDNDNENENENENENKNENENDNDNDYDNGNNYEGNDGKGNEEDNENEKENKKQQKFKNIIIKIIKLCEILPKVYKSVIVNITKTFILGIAIKLWFGDTVINKIEKEELEKVKEKEQKKENDDEDNENDTFQTLEPRTKTVKEFKKNERKKMKKKNYNIFREIIRMKRYRNPEKSLTLNKEGIIVKKQPSHLFLLLCSIYYFLLNNTEYLCYFGFILVPLNNPSIISLVYPTLLFCLALFFQPSKKFWQFLITYTQVIIAITFFFQLDILCFCYLNQKWGYYSILPDCEKVKCQAGSESFLEYFVGFDKSTNSFFSIIWDNILILILMILHRSMLLKKGRWDQENLFDIKEKDNDKKTDQDQSQDKGKNNKKKKTFFSIFKKKKKKQIQKKENENQKKRGKGKGEGKKRGKGKGKRKGKRKGKGKGKGKGKVKEIEKEKEKELLKKKDYLWNNNNSKSTNSTSSEDELQKNSKKKNSEKPLNPISKKGLLQKTQTDRDNKYLSKVMSDLRKDNKDNIDQERLLEIMKRKKEKNQKTGKFKIIKQILDPLSKIGKDFYTICFFIDVITLVHLAMSYQNWSEAISGDLSSYLSSGQMIPLNFVLILILQFSLIVFDRTFYLFNTLTIKLIYQFISVIIHWLIIFVIIPYNLSKKFTEIPSLVFLYLLKCGYFFFSGFQIRFGYPPFTSGNILMRTYSGFSKKLFTIYMVVPFIFELRVILDWMCTKTTLKLVEFIRFHAIHGKLFLLKCKTENEDFENYKPGKEMRVKSKIIMSVVALILIVFLIFGPILLMSSGEDLTKNTVLSIGTEFGIEGFQPMYHAELLLDGDKIGSNKDILQMCRGRKDSLDSDYFQEIKMSKLSESFWGITPSGKEDLIDGLRSGTVDTFYIEYKFYSEFVTGNDQSFVREYFFSHTFSTNEANNIADLLETNEDGEIAINNFVPEVIYISNFGDVEEICDQTLDGSLILSGSINNTNANTKYWGISTDADSVISYYIRNADVPKSSFSQMAASMGGIAGLYIGVVWAAAKFLREYVNSLSGGIMEDELPNVDMILSLMEDTLWAQKEQNLILEELLYDELIDILRSSEKLIRITGTRAKRGNYNYSNYMKNHQN</sequence>
<dbReference type="GO" id="GO:0042391">
    <property type="term" value="P:regulation of membrane potential"/>
    <property type="evidence" value="ECO:0007669"/>
    <property type="project" value="TreeGrafter"/>
</dbReference>
<feature type="transmembrane region" description="Helical" evidence="7">
    <location>
        <begin position="814"/>
        <end position="831"/>
    </location>
</feature>
<keyword evidence="3 7" id="KW-0812">Transmembrane</keyword>
<dbReference type="GO" id="GO:0016020">
    <property type="term" value="C:membrane"/>
    <property type="evidence" value="ECO:0007669"/>
    <property type="project" value="UniProtKB-SubCell"/>
</dbReference>
<feature type="transmembrane region" description="Helical" evidence="7">
    <location>
        <begin position="137"/>
        <end position="156"/>
    </location>
</feature>
<feature type="compositionally biased region" description="Basic and acidic residues" evidence="6">
    <location>
        <begin position="1509"/>
        <end position="1519"/>
    </location>
</feature>
<keyword evidence="5 7" id="KW-0472">Membrane</keyword>
<dbReference type="GO" id="GO:0050982">
    <property type="term" value="P:detection of mechanical stimulus"/>
    <property type="evidence" value="ECO:0007669"/>
    <property type="project" value="TreeGrafter"/>
</dbReference>
<feature type="transmembrane region" description="Helical" evidence="7">
    <location>
        <begin position="111"/>
        <end position="131"/>
    </location>
</feature>
<feature type="transmembrane region" description="Helical" evidence="7">
    <location>
        <begin position="1262"/>
        <end position="1281"/>
    </location>
</feature>
<dbReference type="Pfam" id="PF23188">
    <property type="entry name" value="THU_Piezo1"/>
    <property type="match status" value="1"/>
</dbReference>
<feature type="compositionally biased region" description="Low complexity" evidence="6">
    <location>
        <begin position="1850"/>
        <end position="1861"/>
    </location>
</feature>
<feature type="transmembrane region" description="Helical" evidence="7">
    <location>
        <begin position="399"/>
        <end position="422"/>
    </location>
</feature>
<feature type="region of interest" description="Disordered" evidence="6">
    <location>
        <begin position="17"/>
        <end position="103"/>
    </location>
</feature>
<feature type="transmembrane region" description="Helical" evidence="7">
    <location>
        <begin position="203"/>
        <end position="221"/>
    </location>
</feature>
<evidence type="ECO:0000256" key="3">
    <source>
        <dbReference type="ARBA" id="ARBA00022692"/>
    </source>
</evidence>
<evidence type="ECO:0008006" key="13">
    <source>
        <dbReference type="Google" id="ProtNLM"/>
    </source>
</evidence>
<feature type="transmembrane region" description="Helical" evidence="7">
    <location>
        <begin position="2023"/>
        <end position="2045"/>
    </location>
</feature>
<feature type="transmembrane region" description="Helical" evidence="7">
    <location>
        <begin position="1188"/>
        <end position="1207"/>
    </location>
</feature>
<feature type="transmembrane region" description="Helical" evidence="7">
    <location>
        <begin position="1993"/>
        <end position="2011"/>
    </location>
</feature>
<feature type="transmembrane region" description="Helical" evidence="7">
    <location>
        <begin position="1711"/>
        <end position="1728"/>
    </location>
</feature>
<accession>A0AAV7ZUV0</accession>
<feature type="region of interest" description="Disordered" evidence="6">
    <location>
        <begin position="684"/>
        <end position="722"/>
    </location>
</feature>
<feature type="transmembrane region" description="Helical" evidence="7">
    <location>
        <begin position="1011"/>
        <end position="1036"/>
    </location>
</feature>
<dbReference type="InterPro" id="IPR027272">
    <property type="entry name" value="Piezo"/>
</dbReference>
<feature type="transmembrane region" description="Helical" evidence="7">
    <location>
        <begin position="2099"/>
        <end position="2116"/>
    </location>
</feature>
<feature type="transmembrane region" description="Helical" evidence="7">
    <location>
        <begin position="2167"/>
        <end position="2187"/>
    </location>
</feature>
<feature type="transmembrane region" description="Helical" evidence="7">
    <location>
        <begin position="646"/>
        <end position="664"/>
    </location>
</feature>
<dbReference type="GO" id="GO:0008381">
    <property type="term" value="F:mechanosensitive monoatomic ion channel activity"/>
    <property type="evidence" value="ECO:0007669"/>
    <property type="project" value="InterPro"/>
</dbReference>
<name>A0AAV7ZUV0_9EUKA</name>
<feature type="transmembrane region" description="Helical" evidence="7">
    <location>
        <begin position="1622"/>
        <end position="1639"/>
    </location>
</feature>
<feature type="compositionally biased region" description="Basic residues" evidence="6">
    <location>
        <begin position="1806"/>
        <end position="1828"/>
    </location>
</feature>
<reference evidence="11" key="1">
    <citation type="submission" date="2022-08" db="EMBL/GenBank/DDBJ databases">
        <title>Novel sulphate-reducing endosymbionts in the free-living metamonad Anaeramoeba.</title>
        <authorList>
            <person name="Jerlstrom-Hultqvist J."/>
            <person name="Cepicka I."/>
            <person name="Gallot-Lavallee L."/>
            <person name="Salas-Leiva D."/>
            <person name="Curtis B.A."/>
            <person name="Zahonova K."/>
            <person name="Pipaliya S."/>
            <person name="Dacks J."/>
            <person name="Roger A.J."/>
        </authorList>
    </citation>
    <scope>NUCLEOTIDE SEQUENCE</scope>
    <source>
        <strain evidence="11">Busselton2</strain>
    </source>
</reference>
<feature type="transmembrane region" description="Helical" evidence="7">
    <location>
        <begin position="837"/>
        <end position="852"/>
    </location>
</feature>
<dbReference type="PANTHER" id="PTHR13167">
    <property type="entry name" value="PIEZO-TYPE MECHANOSENSITIVE ION CHANNEL COMPONENT"/>
    <property type="match status" value="1"/>
</dbReference>
<feature type="transmembrane region" description="Helical" evidence="7">
    <location>
        <begin position="859"/>
        <end position="877"/>
    </location>
</feature>
<comment type="similarity">
    <text evidence="2">Belongs to the PIEZO (TC 1.A.75) family.</text>
</comment>
<keyword evidence="4 7" id="KW-1133">Transmembrane helix</keyword>
<dbReference type="Pfam" id="PF12166">
    <property type="entry name" value="Piezo_cap"/>
    <property type="match status" value="1"/>
</dbReference>
<comment type="subcellular location">
    <subcellularLocation>
        <location evidence="1">Membrane</location>
        <topology evidence="1">Multi-pass membrane protein</topology>
    </subcellularLocation>
</comment>
<dbReference type="EMBL" id="JANTQA010000023">
    <property type="protein sequence ID" value="KAJ3444272.1"/>
    <property type="molecule type" value="Genomic_DNA"/>
</dbReference>
<evidence type="ECO:0000313" key="12">
    <source>
        <dbReference type="Proteomes" id="UP001146793"/>
    </source>
</evidence>
<feature type="transmembrane region" description="Helical" evidence="7">
    <location>
        <begin position="163"/>
        <end position="183"/>
    </location>
</feature>
<feature type="compositionally biased region" description="Basic and acidic residues" evidence="6">
    <location>
        <begin position="704"/>
        <end position="722"/>
    </location>
</feature>
<feature type="compositionally biased region" description="Basic and acidic residues" evidence="6">
    <location>
        <begin position="1434"/>
        <end position="1451"/>
    </location>
</feature>
<evidence type="ECO:0000259" key="10">
    <source>
        <dbReference type="Pfam" id="PF24874"/>
    </source>
</evidence>
<dbReference type="InterPro" id="IPR056768">
    <property type="entry name" value="THU_Piezo"/>
</dbReference>
<dbReference type="GO" id="GO:0071260">
    <property type="term" value="P:cellular response to mechanical stimulus"/>
    <property type="evidence" value="ECO:0007669"/>
    <property type="project" value="TreeGrafter"/>
</dbReference>
<feature type="transmembrane region" description="Helical" evidence="7">
    <location>
        <begin position="2057"/>
        <end position="2079"/>
    </location>
</feature>
<feature type="domain" description="Piezo transmembrane helical unit" evidence="9">
    <location>
        <begin position="1603"/>
        <end position="1740"/>
    </location>
</feature>
<feature type="transmembrane region" description="Helical" evidence="7">
    <location>
        <begin position="1219"/>
        <end position="1238"/>
    </location>
</feature>
<dbReference type="PANTHER" id="PTHR13167:SF25">
    <property type="entry name" value="PIEZO-TYPE MECHANOSENSITIVE ION CHANNEL COMPONENT"/>
    <property type="match status" value="1"/>
</dbReference>
<evidence type="ECO:0000256" key="1">
    <source>
        <dbReference type="ARBA" id="ARBA00004141"/>
    </source>
</evidence>
<feature type="region of interest" description="Disordered" evidence="6">
    <location>
        <begin position="1779"/>
        <end position="1895"/>
    </location>
</feature>
<evidence type="ECO:0000259" key="8">
    <source>
        <dbReference type="Pfam" id="PF12166"/>
    </source>
</evidence>